<evidence type="ECO:0000256" key="7">
    <source>
        <dbReference type="ARBA" id="ARBA00023145"/>
    </source>
</evidence>
<feature type="domain" description="ShKT" evidence="12">
    <location>
        <begin position="453"/>
        <end position="487"/>
    </location>
</feature>
<dbReference type="Gene3D" id="3.40.390.10">
    <property type="entry name" value="Collagenase (Catalytic Domain)"/>
    <property type="match status" value="2"/>
</dbReference>
<dbReference type="GO" id="GO:0006508">
    <property type="term" value="P:proteolysis"/>
    <property type="evidence" value="ECO:0007669"/>
    <property type="project" value="UniProtKB-KW"/>
</dbReference>
<feature type="disulfide bond" evidence="8">
    <location>
        <begin position="453"/>
        <end position="487"/>
    </location>
</feature>
<keyword evidence="5 9" id="KW-0862">Zinc</keyword>
<comment type="cofactor">
    <cofactor evidence="9 10">
        <name>Zn(2+)</name>
        <dbReference type="ChEBI" id="CHEBI:29105"/>
    </cofactor>
    <text evidence="9 10">Binds 1 zinc ion per subunit.</text>
</comment>
<feature type="binding site" evidence="9">
    <location>
        <position position="210"/>
    </location>
    <ligand>
        <name>Zn(2+)</name>
        <dbReference type="ChEBI" id="CHEBI:29105"/>
        <note>catalytic</note>
    </ligand>
</feature>
<dbReference type="InterPro" id="IPR024079">
    <property type="entry name" value="MetalloPept_cat_dom_sf"/>
</dbReference>
<evidence type="ECO:0000256" key="10">
    <source>
        <dbReference type="RuleBase" id="RU361183"/>
    </source>
</evidence>
<reference evidence="14" key="1">
    <citation type="submission" date="2020-11" db="EMBL/GenBank/DDBJ databases">
        <authorList>
            <person name="Tran Van P."/>
        </authorList>
    </citation>
    <scope>NUCLEOTIDE SEQUENCE</scope>
</reference>
<keyword evidence="6 9" id="KW-0482">Metalloprotease</keyword>
<evidence type="ECO:0000256" key="6">
    <source>
        <dbReference type="ARBA" id="ARBA00023049"/>
    </source>
</evidence>
<sequence length="529" mass="60693">MTALVTVVLMVAFILRTLSLPARDYLPREYRDVSYQIESPGNTQSNLFQLYPELEQAFRVKPLEPYEKNHLQQEADKDNILSDSPESDISGANEDDFYDIPLGVPDEERNAIRDLGLRWSRGIVPYVISASFSIYERSVIAAAFLDYFQHSCIKFVPRTTQQDYVYLLKGAGCSSAVGRQGGSQQVSLGPGCLYKGIIVHELMHAVGFWHEQSRGDRDHFVTVLWDNIQRGETTHREVGQHTEREVRQHTERWNNTQKGETTHREVRQHTERWDNIQRGETTHRELAAFQDITNVPSFLVPFLWVRACGAVRFARSSSPLAVCGWLRTASTRLVRRVVWLVDSLWFQTHVHARRLFTSLWLSGGRTFYRWRNFSRPQEGLFICSVMHYGMYSFSKDRRSPTIIPKRENTVLLGQRRGFSQTDIVKVNRLYECGSGVAPTSPTVPVGAKPAVKCEDHNQHCERWATIGECAKNPDYMNIYCARACGACSDGGSTSCEDRSQHCKYWAKSGQCQENPRYMLQHCRRACRMC</sequence>
<evidence type="ECO:0000256" key="1">
    <source>
        <dbReference type="ARBA" id="ARBA00002657"/>
    </source>
</evidence>
<dbReference type="InterPro" id="IPR001506">
    <property type="entry name" value="Peptidase_M12A"/>
</dbReference>
<feature type="domain" description="Peptidase M12A" evidence="13">
    <location>
        <begin position="110"/>
        <end position="433"/>
    </location>
</feature>
<accession>A0A7R9G1T1</accession>
<evidence type="ECO:0000259" key="13">
    <source>
        <dbReference type="PROSITE" id="PS51864"/>
    </source>
</evidence>
<dbReference type="PROSITE" id="PS51864">
    <property type="entry name" value="ASTACIN"/>
    <property type="match status" value="1"/>
</dbReference>
<evidence type="ECO:0000256" key="3">
    <source>
        <dbReference type="ARBA" id="ARBA00022723"/>
    </source>
</evidence>
<keyword evidence="3 9" id="KW-0479">Metal-binding</keyword>
<dbReference type="Pfam" id="PF01549">
    <property type="entry name" value="ShK"/>
    <property type="match status" value="2"/>
</dbReference>
<keyword evidence="2 9" id="KW-0645">Protease</keyword>
<dbReference type="GO" id="GO:0008270">
    <property type="term" value="F:zinc ion binding"/>
    <property type="evidence" value="ECO:0007669"/>
    <property type="project" value="UniProtKB-UniRule"/>
</dbReference>
<feature type="disulfide bond" evidence="8">
    <location>
        <begin position="495"/>
        <end position="529"/>
    </location>
</feature>
<keyword evidence="7" id="KW-0865">Zymogen</keyword>
<dbReference type="EC" id="3.4.24.-" evidence="10"/>
<feature type="chain" id="PRO_5031594492" description="Metalloendopeptidase" evidence="10">
    <location>
        <begin position="20"/>
        <end position="529"/>
    </location>
</feature>
<dbReference type="Gene3D" id="1.10.10.1940">
    <property type="match status" value="1"/>
</dbReference>
<evidence type="ECO:0000256" key="8">
    <source>
        <dbReference type="PROSITE-ProRule" id="PRU01005"/>
    </source>
</evidence>
<dbReference type="AlphaFoldDB" id="A0A7R9G1T1"/>
<evidence type="ECO:0000259" key="12">
    <source>
        <dbReference type="PROSITE" id="PS51670"/>
    </source>
</evidence>
<evidence type="ECO:0000256" key="9">
    <source>
        <dbReference type="PROSITE-ProRule" id="PRU01211"/>
    </source>
</evidence>
<dbReference type="PANTHER" id="PTHR10127">
    <property type="entry name" value="DISCOIDIN, CUB, EGF, LAMININ , AND ZINC METALLOPROTEASE DOMAIN CONTAINING"/>
    <property type="match status" value="1"/>
</dbReference>
<feature type="signal peptide" evidence="10">
    <location>
        <begin position="1"/>
        <end position="19"/>
    </location>
</feature>
<feature type="binding site" evidence="9">
    <location>
        <position position="200"/>
    </location>
    <ligand>
        <name>Zn(2+)</name>
        <dbReference type="ChEBI" id="CHEBI:29105"/>
        <note>catalytic</note>
    </ligand>
</feature>
<evidence type="ECO:0000256" key="4">
    <source>
        <dbReference type="ARBA" id="ARBA00022801"/>
    </source>
</evidence>
<dbReference type="Pfam" id="PF01400">
    <property type="entry name" value="Astacin"/>
    <property type="match status" value="2"/>
</dbReference>
<dbReference type="SMART" id="SM00235">
    <property type="entry name" value="ZnMc"/>
    <property type="match status" value="1"/>
</dbReference>
<dbReference type="PROSITE" id="PS51670">
    <property type="entry name" value="SHKT"/>
    <property type="match status" value="2"/>
</dbReference>
<comment type="function">
    <text evidence="1">Metalloprotease.</text>
</comment>
<keyword evidence="10" id="KW-0732">Signal</keyword>
<proteinExistence type="predicted"/>
<dbReference type="InterPro" id="IPR034035">
    <property type="entry name" value="Astacin-like_dom"/>
</dbReference>
<keyword evidence="8" id="KW-1015">Disulfide bond</keyword>
<feature type="binding site" evidence="9">
    <location>
        <position position="204"/>
    </location>
    <ligand>
        <name>Zn(2+)</name>
        <dbReference type="ChEBI" id="CHEBI:29105"/>
        <note>catalytic</note>
    </ligand>
</feature>
<dbReference type="InterPro" id="IPR003582">
    <property type="entry name" value="ShKT_dom"/>
</dbReference>
<evidence type="ECO:0000256" key="2">
    <source>
        <dbReference type="ARBA" id="ARBA00022670"/>
    </source>
</evidence>
<dbReference type="CDD" id="cd04280">
    <property type="entry name" value="ZnMc_astacin_like"/>
    <property type="match status" value="1"/>
</dbReference>
<name>A0A7R9G1T1_TIMSH</name>
<dbReference type="GO" id="GO:0004222">
    <property type="term" value="F:metalloendopeptidase activity"/>
    <property type="evidence" value="ECO:0007669"/>
    <property type="project" value="UniProtKB-UniRule"/>
</dbReference>
<keyword evidence="4 9" id="KW-0378">Hydrolase</keyword>
<organism evidence="14">
    <name type="scientific">Timema shepardi</name>
    <name type="common">Walking stick</name>
    <dbReference type="NCBI Taxonomy" id="629360"/>
    <lineage>
        <taxon>Eukaryota</taxon>
        <taxon>Metazoa</taxon>
        <taxon>Ecdysozoa</taxon>
        <taxon>Arthropoda</taxon>
        <taxon>Hexapoda</taxon>
        <taxon>Insecta</taxon>
        <taxon>Pterygota</taxon>
        <taxon>Neoptera</taxon>
        <taxon>Polyneoptera</taxon>
        <taxon>Phasmatodea</taxon>
        <taxon>Timematodea</taxon>
        <taxon>Timematoidea</taxon>
        <taxon>Timematidae</taxon>
        <taxon>Timema</taxon>
    </lineage>
</organism>
<protein>
    <recommendedName>
        <fullName evidence="10">Metalloendopeptidase</fullName>
        <ecNumber evidence="10">3.4.24.-</ecNumber>
    </recommendedName>
</protein>
<feature type="active site" evidence="9">
    <location>
        <position position="201"/>
    </location>
</feature>
<evidence type="ECO:0000313" key="14">
    <source>
        <dbReference type="EMBL" id="CAD7263089.1"/>
    </source>
</evidence>
<dbReference type="PANTHER" id="PTHR10127:SF780">
    <property type="entry name" value="METALLOENDOPEPTIDASE"/>
    <property type="match status" value="1"/>
</dbReference>
<feature type="region of interest" description="Disordered" evidence="11">
    <location>
        <begin position="72"/>
        <end position="97"/>
    </location>
</feature>
<gene>
    <name evidence="14" type="ORF">TSIB3V08_LOCUS7178</name>
</gene>
<dbReference type="SMART" id="SM00254">
    <property type="entry name" value="ShKT"/>
    <property type="match status" value="2"/>
</dbReference>
<dbReference type="EMBL" id="OC003287">
    <property type="protein sequence ID" value="CAD7263089.1"/>
    <property type="molecule type" value="Genomic_DNA"/>
</dbReference>
<feature type="domain" description="ShKT" evidence="12">
    <location>
        <begin position="495"/>
        <end position="529"/>
    </location>
</feature>
<evidence type="ECO:0000256" key="5">
    <source>
        <dbReference type="ARBA" id="ARBA00022833"/>
    </source>
</evidence>
<evidence type="ECO:0000256" key="11">
    <source>
        <dbReference type="SAM" id="MobiDB-lite"/>
    </source>
</evidence>
<dbReference type="PRINTS" id="PR00480">
    <property type="entry name" value="ASTACIN"/>
</dbReference>
<dbReference type="SUPFAM" id="SSF55486">
    <property type="entry name" value="Metalloproteases ('zincins'), catalytic domain"/>
    <property type="match status" value="2"/>
</dbReference>
<dbReference type="InterPro" id="IPR006026">
    <property type="entry name" value="Peptidase_Metallo"/>
</dbReference>
<comment type="caution">
    <text evidence="8">Lacks conserved residue(s) required for the propagation of feature annotation.</text>
</comment>